<keyword evidence="2" id="KW-0732">Signal</keyword>
<feature type="compositionally biased region" description="Low complexity" evidence="1">
    <location>
        <begin position="77"/>
        <end position="97"/>
    </location>
</feature>
<feature type="chain" id="PRO_5020362017" evidence="2">
    <location>
        <begin position="24"/>
        <end position="190"/>
    </location>
</feature>
<evidence type="ECO:0000313" key="4">
    <source>
        <dbReference type="Proteomes" id="UP000294489"/>
    </source>
</evidence>
<dbReference type="OrthoDB" id="6174653at2"/>
<feature type="region of interest" description="Disordered" evidence="1">
    <location>
        <begin position="23"/>
        <end position="190"/>
    </location>
</feature>
<accession>A0A4R8G9B1</accession>
<protein>
    <submittedName>
        <fullName evidence="3">Uncharacterized protein</fullName>
    </submittedName>
</protein>
<gene>
    <name evidence="3" type="ORF">DFO67_101194</name>
</gene>
<dbReference type="PROSITE" id="PS51257">
    <property type="entry name" value="PROKAR_LIPOPROTEIN"/>
    <property type="match status" value="1"/>
</dbReference>
<dbReference type="EMBL" id="SOEC01000001">
    <property type="protein sequence ID" value="TDX32900.1"/>
    <property type="molecule type" value="Genomic_DNA"/>
</dbReference>
<evidence type="ECO:0000256" key="1">
    <source>
        <dbReference type="SAM" id="MobiDB-lite"/>
    </source>
</evidence>
<reference evidence="3 4" key="1">
    <citation type="submission" date="2019-03" db="EMBL/GenBank/DDBJ databases">
        <title>Freshwater and sediment microbial communities from various areas in North America, analyzing microbe dynamics in response to fracking.</title>
        <authorList>
            <person name="Lamendella R."/>
        </authorList>
    </citation>
    <scope>NUCLEOTIDE SEQUENCE [LARGE SCALE GENOMIC DNA]</scope>
    <source>
        <strain evidence="3 4">6_TX</strain>
    </source>
</reference>
<feature type="signal peptide" evidence="2">
    <location>
        <begin position="1"/>
        <end position="23"/>
    </location>
</feature>
<dbReference type="AlphaFoldDB" id="A0A4R8G9B1"/>
<evidence type="ECO:0000313" key="3">
    <source>
        <dbReference type="EMBL" id="TDX32900.1"/>
    </source>
</evidence>
<sequence length="190" mass="20102">MARAPWMTSIAVLTLALSLAACDGGEETPPEQTANEASQATNETSNGVERDARNTPAESDAEMPQADDSSIDDTAQSAGTAETAGEVATSESSTTGTNPDEAEASGQQSEEAGVGLATDEEVAPSEGERLADESWEETEDDVSEALKETERRFKEAEKELEEQFKAAEEQDVKRSQEIQIQPEGDGASSQ</sequence>
<comment type="caution">
    <text evidence="3">The sequence shown here is derived from an EMBL/GenBank/DDBJ whole genome shotgun (WGS) entry which is preliminary data.</text>
</comment>
<feature type="compositionally biased region" description="Acidic residues" evidence="1">
    <location>
        <begin position="133"/>
        <end position="143"/>
    </location>
</feature>
<feature type="compositionally biased region" description="Low complexity" evidence="1">
    <location>
        <begin position="104"/>
        <end position="113"/>
    </location>
</feature>
<proteinExistence type="predicted"/>
<feature type="compositionally biased region" description="Basic and acidic residues" evidence="1">
    <location>
        <begin position="144"/>
        <end position="176"/>
    </location>
</feature>
<organism evidence="3 4">
    <name type="scientific">Modicisalibacter xianhensis</name>
    <dbReference type="NCBI Taxonomy" id="442341"/>
    <lineage>
        <taxon>Bacteria</taxon>
        <taxon>Pseudomonadati</taxon>
        <taxon>Pseudomonadota</taxon>
        <taxon>Gammaproteobacteria</taxon>
        <taxon>Oceanospirillales</taxon>
        <taxon>Halomonadaceae</taxon>
        <taxon>Modicisalibacter</taxon>
    </lineage>
</organism>
<dbReference type="Proteomes" id="UP000294489">
    <property type="component" value="Unassembled WGS sequence"/>
</dbReference>
<feature type="compositionally biased region" description="Polar residues" evidence="1">
    <location>
        <begin position="30"/>
        <end position="47"/>
    </location>
</feature>
<name>A0A4R8G9B1_9GAMM</name>
<dbReference type="RefSeq" id="WP_134015108.1">
    <property type="nucleotide sequence ID" value="NZ_SOEC01000001.1"/>
</dbReference>
<evidence type="ECO:0000256" key="2">
    <source>
        <dbReference type="SAM" id="SignalP"/>
    </source>
</evidence>